<organism evidence="1 2">
    <name type="scientific">Tengunoibacter tsumagoiensis</name>
    <dbReference type="NCBI Taxonomy" id="2014871"/>
    <lineage>
        <taxon>Bacteria</taxon>
        <taxon>Bacillati</taxon>
        <taxon>Chloroflexota</taxon>
        <taxon>Ktedonobacteria</taxon>
        <taxon>Ktedonobacterales</taxon>
        <taxon>Dictyobacteraceae</taxon>
        <taxon>Tengunoibacter</taxon>
    </lineage>
</organism>
<gene>
    <name evidence="1" type="ORF">KTT_35180</name>
</gene>
<evidence type="ECO:0000313" key="2">
    <source>
        <dbReference type="Proteomes" id="UP000287352"/>
    </source>
</evidence>
<name>A0A402A3N4_9CHLR</name>
<keyword evidence="2" id="KW-1185">Reference proteome</keyword>
<proteinExistence type="predicted"/>
<dbReference type="EMBL" id="BIFR01000001">
    <property type="protein sequence ID" value="GCE13659.1"/>
    <property type="molecule type" value="Genomic_DNA"/>
</dbReference>
<comment type="caution">
    <text evidence="1">The sequence shown here is derived from an EMBL/GenBank/DDBJ whole genome shotgun (WGS) entry which is preliminary data.</text>
</comment>
<accession>A0A402A3N4</accession>
<reference evidence="2" key="1">
    <citation type="submission" date="2018-12" db="EMBL/GenBank/DDBJ databases">
        <title>Tengunoibacter tsumagoiensis gen. nov., sp. nov., Dictyobacter kobayashii sp. nov., D. alpinus sp. nov., and D. joshuensis sp. nov. and description of Dictyobacteraceae fam. nov. within the order Ktedonobacterales isolated from Tengu-no-mugimeshi.</title>
        <authorList>
            <person name="Wang C.M."/>
            <person name="Zheng Y."/>
            <person name="Sakai Y."/>
            <person name="Toyoda A."/>
            <person name="Minakuchi Y."/>
            <person name="Abe K."/>
            <person name="Yokota A."/>
            <person name="Yabe S."/>
        </authorList>
    </citation>
    <scope>NUCLEOTIDE SEQUENCE [LARGE SCALE GENOMIC DNA]</scope>
    <source>
        <strain evidence="2">Uno3</strain>
    </source>
</reference>
<evidence type="ECO:0000313" key="1">
    <source>
        <dbReference type="EMBL" id="GCE13659.1"/>
    </source>
</evidence>
<sequence length="74" mass="8412">MSGNLSEVAHIRQQIDSICRSMNQALTGYSITAKHTIISNKYKTLDMYHEQLKGIVGEHEAIEIICTSYNQEVR</sequence>
<dbReference type="OrthoDB" id="164074at2"/>
<dbReference type="Proteomes" id="UP000287352">
    <property type="component" value="Unassembled WGS sequence"/>
</dbReference>
<dbReference type="AlphaFoldDB" id="A0A402A3N4"/>
<dbReference type="RefSeq" id="WP_126581165.1">
    <property type="nucleotide sequence ID" value="NZ_BIFR01000001.1"/>
</dbReference>
<protein>
    <submittedName>
        <fullName evidence="1">Uncharacterized protein</fullName>
    </submittedName>
</protein>